<evidence type="ECO:0000313" key="1">
    <source>
        <dbReference type="EMBL" id="PIA48958.1"/>
    </source>
</evidence>
<name>A0A2G5DZK7_AQUCA</name>
<keyword evidence="2" id="KW-1185">Reference proteome</keyword>
<sequence>MQNDSRKSTGLEYSFTSKKPNRPRKLLIRLSSSDQCRKLDNTDFDLLTPVCQYPHTENDLSNLQFSRPTHVY</sequence>
<reference evidence="1 2" key="1">
    <citation type="submission" date="2017-09" db="EMBL/GenBank/DDBJ databases">
        <title>WGS assembly of Aquilegia coerulea Goldsmith.</title>
        <authorList>
            <person name="Hodges S."/>
            <person name="Kramer E."/>
            <person name="Nordborg M."/>
            <person name="Tomkins J."/>
            <person name="Borevitz J."/>
            <person name="Derieg N."/>
            <person name="Yan J."/>
            <person name="Mihaltcheva S."/>
            <person name="Hayes R.D."/>
            <person name="Rokhsar D."/>
        </authorList>
    </citation>
    <scope>NUCLEOTIDE SEQUENCE [LARGE SCALE GENOMIC DNA]</scope>
    <source>
        <strain evidence="2">cv. Goldsmith</strain>
    </source>
</reference>
<evidence type="ECO:0000313" key="2">
    <source>
        <dbReference type="Proteomes" id="UP000230069"/>
    </source>
</evidence>
<dbReference type="AlphaFoldDB" id="A0A2G5DZK7"/>
<dbReference type="InParanoid" id="A0A2G5DZK7"/>
<gene>
    <name evidence="1" type="ORF">AQUCO_01300082v1</name>
</gene>
<dbReference type="EMBL" id="KZ305030">
    <property type="protein sequence ID" value="PIA48958.1"/>
    <property type="molecule type" value="Genomic_DNA"/>
</dbReference>
<accession>A0A2G5DZK7</accession>
<protein>
    <submittedName>
        <fullName evidence="1">Uncharacterized protein</fullName>
    </submittedName>
</protein>
<proteinExistence type="predicted"/>
<organism evidence="1 2">
    <name type="scientific">Aquilegia coerulea</name>
    <name type="common">Rocky mountain columbine</name>
    <dbReference type="NCBI Taxonomy" id="218851"/>
    <lineage>
        <taxon>Eukaryota</taxon>
        <taxon>Viridiplantae</taxon>
        <taxon>Streptophyta</taxon>
        <taxon>Embryophyta</taxon>
        <taxon>Tracheophyta</taxon>
        <taxon>Spermatophyta</taxon>
        <taxon>Magnoliopsida</taxon>
        <taxon>Ranunculales</taxon>
        <taxon>Ranunculaceae</taxon>
        <taxon>Thalictroideae</taxon>
        <taxon>Aquilegia</taxon>
    </lineage>
</organism>
<dbReference type="Proteomes" id="UP000230069">
    <property type="component" value="Unassembled WGS sequence"/>
</dbReference>